<accession>A0A2G2VZU3</accession>
<dbReference type="EMBL" id="MLFT02000009">
    <property type="protein sequence ID" value="PHT38481.1"/>
    <property type="molecule type" value="Genomic_DNA"/>
</dbReference>
<reference evidence="2" key="2">
    <citation type="journal article" date="2017" name="J. Anim. Genet.">
        <title>Multiple reference genome sequences of hot pepper reveal the massive evolution of plant disease resistance genes by retroduplication.</title>
        <authorList>
            <person name="Kim S."/>
            <person name="Park J."/>
            <person name="Yeom S.-I."/>
            <person name="Kim Y.-M."/>
            <person name="Seo E."/>
            <person name="Kim K.-T."/>
            <person name="Kim M.-S."/>
            <person name="Lee J.M."/>
            <person name="Cheong K."/>
            <person name="Shin H.-S."/>
            <person name="Kim S.-B."/>
            <person name="Han K."/>
            <person name="Lee J."/>
            <person name="Park M."/>
            <person name="Lee H.-A."/>
            <person name="Lee H.-Y."/>
            <person name="Lee Y."/>
            <person name="Oh S."/>
            <person name="Lee J.H."/>
            <person name="Choi E."/>
            <person name="Choi E."/>
            <person name="Lee S.E."/>
            <person name="Jeon J."/>
            <person name="Kim H."/>
            <person name="Choi G."/>
            <person name="Song H."/>
            <person name="Lee J."/>
            <person name="Lee S.-C."/>
            <person name="Kwon J.-K."/>
            <person name="Lee H.-Y."/>
            <person name="Koo N."/>
            <person name="Hong Y."/>
            <person name="Kim R.W."/>
            <person name="Kang W.-H."/>
            <person name="Huh J.H."/>
            <person name="Kang B.-C."/>
            <person name="Yang T.-J."/>
            <person name="Lee Y.-H."/>
            <person name="Bennetzen J.L."/>
            <person name="Choi D."/>
        </authorList>
    </citation>
    <scope>NUCLEOTIDE SEQUENCE [LARGE SCALE GENOMIC DNA]</scope>
    <source>
        <strain evidence="2">cv. PBC81</strain>
    </source>
</reference>
<comment type="caution">
    <text evidence="1">The sequence shown here is derived from an EMBL/GenBank/DDBJ whole genome shotgun (WGS) entry which is preliminary data.</text>
</comment>
<gene>
    <name evidence="1" type="ORF">CQW23_22054</name>
</gene>
<reference evidence="1 2" key="1">
    <citation type="journal article" date="2017" name="Genome Biol.">
        <title>New reference genome sequences of hot pepper reveal the massive evolution of plant disease-resistance genes by retroduplication.</title>
        <authorList>
            <person name="Kim S."/>
            <person name="Park J."/>
            <person name="Yeom S.I."/>
            <person name="Kim Y.M."/>
            <person name="Seo E."/>
            <person name="Kim K.T."/>
            <person name="Kim M.S."/>
            <person name="Lee J.M."/>
            <person name="Cheong K."/>
            <person name="Shin H.S."/>
            <person name="Kim S.B."/>
            <person name="Han K."/>
            <person name="Lee J."/>
            <person name="Park M."/>
            <person name="Lee H.A."/>
            <person name="Lee H.Y."/>
            <person name="Lee Y."/>
            <person name="Oh S."/>
            <person name="Lee J.H."/>
            <person name="Choi E."/>
            <person name="Choi E."/>
            <person name="Lee S.E."/>
            <person name="Jeon J."/>
            <person name="Kim H."/>
            <person name="Choi G."/>
            <person name="Song H."/>
            <person name="Lee J."/>
            <person name="Lee S.C."/>
            <person name="Kwon J.K."/>
            <person name="Lee H.Y."/>
            <person name="Koo N."/>
            <person name="Hong Y."/>
            <person name="Kim R.W."/>
            <person name="Kang W.H."/>
            <person name="Huh J.H."/>
            <person name="Kang B.C."/>
            <person name="Yang T.J."/>
            <person name="Lee Y.H."/>
            <person name="Bennetzen J.L."/>
            <person name="Choi D."/>
        </authorList>
    </citation>
    <scope>NUCLEOTIDE SEQUENCE [LARGE SCALE GENOMIC DNA]</scope>
    <source>
        <strain evidence="2">cv. PBC81</strain>
    </source>
</reference>
<proteinExistence type="predicted"/>
<organism evidence="1 2">
    <name type="scientific">Capsicum baccatum</name>
    <name type="common">Peruvian pepper</name>
    <dbReference type="NCBI Taxonomy" id="33114"/>
    <lineage>
        <taxon>Eukaryota</taxon>
        <taxon>Viridiplantae</taxon>
        <taxon>Streptophyta</taxon>
        <taxon>Embryophyta</taxon>
        <taxon>Tracheophyta</taxon>
        <taxon>Spermatophyta</taxon>
        <taxon>Magnoliopsida</taxon>
        <taxon>eudicotyledons</taxon>
        <taxon>Gunneridae</taxon>
        <taxon>Pentapetalae</taxon>
        <taxon>asterids</taxon>
        <taxon>lamiids</taxon>
        <taxon>Solanales</taxon>
        <taxon>Solanaceae</taxon>
        <taxon>Solanoideae</taxon>
        <taxon>Capsiceae</taxon>
        <taxon>Capsicum</taxon>
    </lineage>
</organism>
<sequence length="209" mass="23366">MKEISIELVSKNSVGLMPGEVLLQKLSRLNRSRQHLSPKLSECLYLQNNGGVLCVNQSFRLAITIQHEFRRTKEKHERSARYLGGTTRCYMNDLYPAKLKTSRVYPAISATRKSEQWDTCINKERVDPTKSAIRKSEHLDMLVTSIAKARVNTTESATQKSDQQFDVLGGNTDKHNNTDVIVSSEIVLDDPTVSSATPVSTVAVTSLLE</sequence>
<dbReference type="AlphaFoldDB" id="A0A2G2VZU3"/>
<protein>
    <submittedName>
        <fullName evidence="1">Uncharacterized protein</fullName>
    </submittedName>
</protein>
<dbReference type="OrthoDB" id="1937463at2759"/>
<evidence type="ECO:0000313" key="2">
    <source>
        <dbReference type="Proteomes" id="UP000224567"/>
    </source>
</evidence>
<keyword evidence="2" id="KW-1185">Reference proteome</keyword>
<name>A0A2G2VZU3_CAPBA</name>
<evidence type="ECO:0000313" key="1">
    <source>
        <dbReference type="EMBL" id="PHT38481.1"/>
    </source>
</evidence>
<dbReference type="Proteomes" id="UP000224567">
    <property type="component" value="Unassembled WGS sequence"/>
</dbReference>